<evidence type="ECO:0000256" key="5">
    <source>
        <dbReference type="SAM" id="Phobius"/>
    </source>
</evidence>
<dbReference type="InterPro" id="IPR038665">
    <property type="entry name" value="Voltage-dep_anion_channel_sf"/>
</dbReference>
<feature type="transmembrane region" description="Helical" evidence="5">
    <location>
        <begin position="62"/>
        <end position="81"/>
    </location>
</feature>
<proteinExistence type="predicted"/>
<organism evidence="6 7">
    <name type="scientific">Pseudotabrizicola alkalilacus</name>
    <dbReference type="NCBI Taxonomy" id="2305252"/>
    <lineage>
        <taxon>Bacteria</taxon>
        <taxon>Pseudomonadati</taxon>
        <taxon>Pseudomonadota</taxon>
        <taxon>Alphaproteobacteria</taxon>
        <taxon>Rhodobacterales</taxon>
        <taxon>Paracoccaceae</taxon>
        <taxon>Pseudotabrizicola</taxon>
    </lineage>
</organism>
<accession>A0A411YYL5</accession>
<dbReference type="InterPro" id="IPR052951">
    <property type="entry name" value="Tellurite_res_ion_channel"/>
</dbReference>
<feature type="transmembrane region" description="Helical" evidence="5">
    <location>
        <begin position="101"/>
        <end position="121"/>
    </location>
</feature>
<feature type="transmembrane region" description="Helical" evidence="5">
    <location>
        <begin position="271"/>
        <end position="288"/>
    </location>
</feature>
<comment type="caution">
    <text evidence="6">The sequence shown here is derived from an EMBL/GenBank/DDBJ whole genome shotgun (WGS) entry which is preliminary data.</text>
</comment>
<keyword evidence="3 5" id="KW-1133">Transmembrane helix</keyword>
<dbReference type="AlphaFoldDB" id="A0A411YYL5"/>
<keyword evidence="7" id="KW-1185">Reference proteome</keyword>
<evidence type="ECO:0000313" key="7">
    <source>
        <dbReference type="Proteomes" id="UP000284547"/>
    </source>
</evidence>
<feature type="transmembrane region" description="Helical" evidence="5">
    <location>
        <begin position="294"/>
        <end position="314"/>
    </location>
</feature>
<sequence length="331" mass="34428">MTKAPARARPKIFPPPEFPPRKLPMFARMPPAVFAVALGILGLSLALKRALAEAQLPQGLADLAMGLAVGLWLFCAVAYGIKIARRPVVVMEELRVLPGRAGLAAATVGALAVAAVLGFFLPGVARVVLTIGLVLQTVLAVLMIRALMTAPAEGRVVTPVWHLSFVGFIVGALAAVPLGWVTLASVILWATIPVAVGIWAISLWQLVQRIPPAPLRPLLAIHLAPASLFASVAGLLGMTVLAQGMLVLACAITLALLVTGRWITQGGFTPLWGAFTFPLAAFASALLINGWGVAGVLVTVFALGGVPVIAWRVLKMWPAGTLATKTNAATA</sequence>
<protein>
    <submittedName>
        <fullName evidence="6">Tellurium resistance protein</fullName>
    </submittedName>
</protein>
<evidence type="ECO:0000256" key="1">
    <source>
        <dbReference type="ARBA" id="ARBA00004141"/>
    </source>
</evidence>
<dbReference type="RefSeq" id="WP_118154740.1">
    <property type="nucleotide sequence ID" value="NZ_QWEY01000010.1"/>
</dbReference>
<comment type="subcellular location">
    <subcellularLocation>
        <location evidence="1">Membrane</location>
        <topology evidence="1">Multi-pass membrane protein</topology>
    </subcellularLocation>
</comment>
<gene>
    <name evidence="6" type="ORF">D1012_16380</name>
</gene>
<dbReference type="InterPro" id="IPR004695">
    <property type="entry name" value="SLAC1/Mae1/Ssu1/TehA"/>
</dbReference>
<dbReference type="GO" id="GO:0005886">
    <property type="term" value="C:plasma membrane"/>
    <property type="evidence" value="ECO:0007669"/>
    <property type="project" value="TreeGrafter"/>
</dbReference>
<dbReference type="Proteomes" id="UP000284547">
    <property type="component" value="Unassembled WGS sequence"/>
</dbReference>
<evidence type="ECO:0000313" key="6">
    <source>
        <dbReference type="EMBL" id="RGP35997.1"/>
    </source>
</evidence>
<dbReference type="GO" id="GO:0046583">
    <property type="term" value="F:monoatomic cation efflux transmembrane transporter activity"/>
    <property type="evidence" value="ECO:0007669"/>
    <property type="project" value="TreeGrafter"/>
</dbReference>
<evidence type="ECO:0000256" key="4">
    <source>
        <dbReference type="ARBA" id="ARBA00023136"/>
    </source>
</evidence>
<feature type="transmembrane region" description="Helical" evidence="5">
    <location>
        <begin position="160"/>
        <end position="180"/>
    </location>
</feature>
<dbReference type="EMBL" id="QWEY01000010">
    <property type="protein sequence ID" value="RGP35997.1"/>
    <property type="molecule type" value="Genomic_DNA"/>
</dbReference>
<feature type="transmembrane region" description="Helical" evidence="5">
    <location>
        <begin position="186"/>
        <end position="207"/>
    </location>
</feature>
<name>A0A411YYL5_9RHOB</name>
<keyword evidence="2 5" id="KW-0812">Transmembrane</keyword>
<dbReference type="PANTHER" id="PTHR37955">
    <property type="entry name" value="TELLURITE RESISTANCE PROTEIN TEHA"/>
    <property type="match status" value="1"/>
</dbReference>
<evidence type="ECO:0000256" key="2">
    <source>
        <dbReference type="ARBA" id="ARBA00022692"/>
    </source>
</evidence>
<feature type="transmembrane region" description="Helical" evidence="5">
    <location>
        <begin position="244"/>
        <end position="264"/>
    </location>
</feature>
<dbReference type="Pfam" id="PF03595">
    <property type="entry name" value="SLAC1"/>
    <property type="match status" value="1"/>
</dbReference>
<reference evidence="6 7" key="1">
    <citation type="submission" date="2018-08" db="EMBL/GenBank/DDBJ databases">
        <title>Flavobacterium tibetense sp. nov., isolated from a wetland YonghuCo on Tibetan Plateau.</title>
        <authorList>
            <person name="Phurbu D."/>
            <person name="Lu H."/>
            <person name="Xing P."/>
        </authorList>
    </citation>
    <scope>NUCLEOTIDE SEQUENCE [LARGE SCALE GENOMIC DNA]</scope>
    <source>
        <strain evidence="6 7">DJC</strain>
    </source>
</reference>
<dbReference type="OrthoDB" id="7835091at2"/>
<dbReference type="Gene3D" id="1.50.10.150">
    <property type="entry name" value="Voltage-dependent anion channel"/>
    <property type="match status" value="1"/>
</dbReference>
<feature type="transmembrane region" description="Helical" evidence="5">
    <location>
        <begin position="127"/>
        <end position="148"/>
    </location>
</feature>
<dbReference type="PANTHER" id="PTHR37955:SF1">
    <property type="entry name" value="DEP DOMAIN-CONTAINING PROTEIN"/>
    <property type="match status" value="1"/>
</dbReference>
<keyword evidence="4 5" id="KW-0472">Membrane</keyword>
<evidence type="ECO:0000256" key="3">
    <source>
        <dbReference type="ARBA" id="ARBA00022989"/>
    </source>
</evidence>
<dbReference type="CDD" id="cd09322">
    <property type="entry name" value="TDT_TehA_like"/>
    <property type="match status" value="1"/>
</dbReference>